<organism evidence="5 6">
    <name type="scientific">Mycolicibacterium parafortuitum</name>
    <name type="common">Mycobacterium parafortuitum</name>
    <dbReference type="NCBI Taxonomy" id="39692"/>
    <lineage>
        <taxon>Bacteria</taxon>
        <taxon>Bacillati</taxon>
        <taxon>Actinomycetota</taxon>
        <taxon>Actinomycetes</taxon>
        <taxon>Mycobacteriales</taxon>
        <taxon>Mycobacteriaceae</taxon>
        <taxon>Mycolicibacterium</taxon>
    </lineage>
</organism>
<keyword evidence="2" id="KW-0560">Oxidoreductase</keyword>
<evidence type="ECO:0000256" key="2">
    <source>
        <dbReference type="ARBA" id="ARBA00023002"/>
    </source>
</evidence>
<dbReference type="PANTHER" id="PTHR24321">
    <property type="entry name" value="DEHYDROGENASES, SHORT CHAIN"/>
    <property type="match status" value="1"/>
</dbReference>
<reference evidence="5 6" key="1">
    <citation type="journal article" date="2019" name="Emerg. Microbes Infect.">
        <title>Comprehensive subspecies identification of 175 nontuberculous mycobacteria species based on 7547 genomic profiles.</title>
        <authorList>
            <person name="Matsumoto Y."/>
            <person name="Kinjo T."/>
            <person name="Motooka D."/>
            <person name="Nabeya D."/>
            <person name="Jung N."/>
            <person name="Uechi K."/>
            <person name="Horii T."/>
            <person name="Iida T."/>
            <person name="Fujita J."/>
            <person name="Nakamura S."/>
        </authorList>
    </citation>
    <scope>NUCLEOTIDE SEQUENCE [LARGE SCALE GENOMIC DNA]</scope>
    <source>
        <strain evidence="5 6">JCM 6367</strain>
    </source>
</reference>
<evidence type="ECO:0000256" key="1">
    <source>
        <dbReference type="ARBA" id="ARBA00006484"/>
    </source>
</evidence>
<comment type="similarity">
    <text evidence="1">Belongs to the short-chain dehydrogenases/reductases (SDR) family.</text>
</comment>
<dbReference type="SUPFAM" id="SSF51735">
    <property type="entry name" value="NAD(P)-binding Rossmann-fold domains"/>
    <property type="match status" value="1"/>
</dbReference>
<dbReference type="Gene3D" id="3.40.50.720">
    <property type="entry name" value="NAD(P)-binding Rossmann-like Domain"/>
    <property type="match status" value="1"/>
</dbReference>
<dbReference type="InterPro" id="IPR036291">
    <property type="entry name" value="NAD(P)-bd_dom_sf"/>
</dbReference>
<evidence type="ECO:0000256" key="3">
    <source>
        <dbReference type="ARBA" id="ARBA00023027"/>
    </source>
</evidence>
<dbReference type="PROSITE" id="PS00061">
    <property type="entry name" value="ADH_SHORT"/>
    <property type="match status" value="1"/>
</dbReference>
<dbReference type="InterPro" id="IPR002347">
    <property type="entry name" value="SDR_fam"/>
</dbReference>
<dbReference type="PRINTS" id="PR00080">
    <property type="entry name" value="SDRFAMILY"/>
</dbReference>
<dbReference type="PRINTS" id="PR00081">
    <property type="entry name" value="GDHRDH"/>
</dbReference>
<evidence type="ECO:0000313" key="5">
    <source>
        <dbReference type="EMBL" id="BBY73169.1"/>
    </source>
</evidence>
<dbReference type="GO" id="GO:0016491">
    <property type="term" value="F:oxidoreductase activity"/>
    <property type="evidence" value="ECO:0007669"/>
    <property type="project" value="UniProtKB-KW"/>
</dbReference>
<sequence length="251" mass="25323">MPQHEGQTVVVTGGASGIGREIARRFGAAGANVVVADIDEIGAKTVVGELSTPGRAVHCDVSDPESVQSAIKLAVNEFGRLDVMVNNAGVCALGPLHLLGDADFDRMIAVNLKGTFHGIRAAAGHMPDGGAIVNIASTAGLNGAPLLGGYGATKAGIVNMTKTAAAELRPLGIRVNAVCPALVETPFSDALITGFEAATGASAETYFSEKQGRIGRPEDIAGVVLHLASGDADWVTGIAYAVDGGLLAASI</sequence>
<proteinExistence type="inferred from homology"/>
<keyword evidence="3" id="KW-0520">NAD</keyword>
<dbReference type="AlphaFoldDB" id="A0A7I7TXJ1"/>
<accession>A0A7I7TXJ1</accession>
<dbReference type="InterPro" id="IPR057326">
    <property type="entry name" value="KR_dom"/>
</dbReference>
<dbReference type="SMART" id="SM00822">
    <property type="entry name" value="PKS_KR"/>
    <property type="match status" value="1"/>
</dbReference>
<evidence type="ECO:0000259" key="4">
    <source>
        <dbReference type="SMART" id="SM00822"/>
    </source>
</evidence>
<dbReference type="InterPro" id="IPR020904">
    <property type="entry name" value="Sc_DH/Rdtase_CS"/>
</dbReference>
<dbReference type="Pfam" id="PF13561">
    <property type="entry name" value="adh_short_C2"/>
    <property type="match status" value="1"/>
</dbReference>
<protein>
    <submittedName>
        <fullName evidence="5">Short-chain dehydrogenase</fullName>
    </submittedName>
</protein>
<evidence type="ECO:0000313" key="6">
    <source>
        <dbReference type="Proteomes" id="UP000466554"/>
    </source>
</evidence>
<feature type="domain" description="Ketoreductase" evidence="4">
    <location>
        <begin position="7"/>
        <end position="181"/>
    </location>
</feature>
<dbReference type="PANTHER" id="PTHR24321:SF8">
    <property type="entry name" value="ESTRADIOL 17-BETA-DEHYDROGENASE 8-RELATED"/>
    <property type="match status" value="1"/>
</dbReference>
<dbReference type="EMBL" id="AP022598">
    <property type="protein sequence ID" value="BBY73169.1"/>
    <property type="molecule type" value="Genomic_DNA"/>
</dbReference>
<dbReference type="FunFam" id="3.40.50.720:FF:000084">
    <property type="entry name" value="Short-chain dehydrogenase reductase"/>
    <property type="match status" value="1"/>
</dbReference>
<name>A0A7I7TXJ1_MYCPF</name>
<dbReference type="NCBIfam" id="NF005559">
    <property type="entry name" value="PRK07231.1"/>
    <property type="match status" value="1"/>
</dbReference>
<dbReference type="CDD" id="cd05233">
    <property type="entry name" value="SDR_c"/>
    <property type="match status" value="1"/>
</dbReference>
<gene>
    <name evidence="5" type="ORF">MPRF_00680</name>
</gene>
<dbReference type="Proteomes" id="UP000466554">
    <property type="component" value="Chromosome"/>
</dbReference>